<dbReference type="GO" id="GO:0006355">
    <property type="term" value="P:regulation of DNA-templated transcription"/>
    <property type="evidence" value="ECO:0007669"/>
    <property type="project" value="InterPro"/>
</dbReference>
<dbReference type="GeneTree" id="ENSGT01150000290298"/>
<organism evidence="2 3">
    <name type="scientific">Podarcis muralis</name>
    <name type="common">Wall lizard</name>
    <name type="synonym">Lacerta muralis</name>
    <dbReference type="NCBI Taxonomy" id="64176"/>
    <lineage>
        <taxon>Eukaryota</taxon>
        <taxon>Metazoa</taxon>
        <taxon>Chordata</taxon>
        <taxon>Craniata</taxon>
        <taxon>Vertebrata</taxon>
        <taxon>Euteleostomi</taxon>
        <taxon>Lepidosauria</taxon>
        <taxon>Squamata</taxon>
        <taxon>Bifurcata</taxon>
        <taxon>Unidentata</taxon>
        <taxon>Episquamata</taxon>
        <taxon>Laterata</taxon>
        <taxon>Lacertibaenia</taxon>
        <taxon>Lacertidae</taxon>
        <taxon>Podarcis</taxon>
    </lineage>
</organism>
<reference evidence="2" key="3">
    <citation type="submission" date="2025-09" db="UniProtKB">
        <authorList>
            <consortium name="Ensembl"/>
        </authorList>
    </citation>
    <scope>IDENTIFICATION</scope>
</reference>
<dbReference type="Gene3D" id="6.10.140.140">
    <property type="match status" value="1"/>
</dbReference>
<dbReference type="Pfam" id="PF01352">
    <property type="entry name" value="KRAB"/>
    <property type="match status" value="1"/>
</dbReference>
<dbReference type="SUPFAM" id="SSF109640">
    <property type="entry name" value="KRAB domain (Kruppel-associated box)"/>
    <property type="match status" value="1"/>
</dbReference>
<dbReference type="Ensembl" id="ENSPMRT00000001987.1">
    <property type="protein sequence ID" value="ENSPMRP00000001868.1"/>
    <property type="gene ID" value="ENSPMRG00000001380.1"/>
</dbReference>
<name>A0A670HQA4_PODMU</name>
<reference evidence="2 3" key="1">
    <citation type="journal article" date="2019" name="Proc. Natl. Acad. Sci. U.S.A.">
        <title>Regulatory changes in pterin and carotenoid genes underlie balanced color polymorphisms in the wall lizard.</title>
        <authorList>
            <person name="Andrade P."/>
            <person name="Pinho C."/>
            <person name="Perez I de Lanuza G."/>
            <person name="Afonso S."/>
            <person name="Brejcha J."/>
            <person name="Rubin C.J."/>
            <person name="Wallerman O."/>
            <person name="Pereira P."/>
            <person name="Sabatino S.J."/>
            <person name="Bellati A."/>
            <person name="Pellitteri-Rosa D."/>
            <person name="Bosakova Z."/>
            <person name="Bunikis I."/>
            <person name="Carretero M.A."/>
            <person name="Feiner N."/>
            <person name="Marsik P."/>
            <person name="Pauperio F."/>
            <person name="Salvi D."/>
            <person name="Soler L."/>
            <person name="While G.M."/>
            <person name="Uller T."/>
            <person name="Font E."/>
            <person name="Andersson L."/>
            <person name="Carneiro M."/>
        </authorList>
    </citation>
    <scope>NUCLEOTIDE SEQUENCE</scope>
</reference>
<dbReference type="SMART" id="SM00349">
    <property type="entry name" value="KRAB"/>
    <property type="match status" value="1"/>
</dbReference>
<evidence type="ECO:0000259" key="1">
    <source>
        <dbReference type="PROSITE" id="PS50805"/>
    </source>
</evidence>
<dbReference type="InterPro" id="IPR036051">
    <property type="entry name" value="KRAB_dom_sf"/>
</dbReference>
<evidence type="ECO:0000313" key="3">
    <source>
        <dbReference type="Proteomes" id="UP000472272"/>
    </source>
</evidence>
<dbReference type="InterPro" id="IPR001909">
    <property type="entry name" value="KRAB"/>
</dbReference>
<accession>A0A670HQA4</accession>
<keyword evidence="3" id="KW-1185">Reference proteome</keyword>
<evidence type="ECO:0000313" key="2">
    <source>
        <dbReference type="Ensembl" id="ENSPMRP00000001868.1"/>
    </source>
</evidence>
<reference evidence="2" key="2">
    <citation type="submission" date="2025-08" db="UniProtKB">
        <authorList>
            <consortium name="Ensembl"/>
        </authorList>
    </citation>
    <scope>IDENTIFICATION</scope>
</reference>
<proteinExistence type="predicted"/>
<protein>
    <recommendedName>
        <fullName evidence="1">KRAB domain-containing protein</fullName>
    </recommendedName>
</protein>
<dbReference type="AlphaFoldDB" id="A0A670HQA4"/>
<sequence>MTTPYLGVFDEVSVRFTNEEWALLDPGQRALYEEVMEEILTCLDFPFFLAREAEKVCCVLVAICCIGGES</sequence>
<feature type="domain" description="KRAB" evidence="1">
    <location>
        <begin position="7"/>
        <end position="70"/>
    </location>
</feature>
<dbReference type="CDD" id="cd07765">
    <property type="entry name" value="KRAB_A-box"/>
    <property type="match status" value="1"/>
</dbReference>
<dbReference type="PROSITE" id="PS50805">
    <property type="entry name" value="KRAB"/>
    <property type="match status" value="1"/>
</dbReference>
<dbReference type="Proteomes" id="UP000472272">
    <property type="component" value="Chromosome 2"/>
</dbReference>